<feature type="region of interest" description="Linker" evidence="18">
    <location>
        <begin position="233"/>
        <end position="253"/>
    </location>
</feature>
<dbReference type="CDD" id="cd02540">
    <property type="entry name" value="GT2_GlmU_N_bac"/>
    <property type="match status" value="1"/>
</dbReference>
<organism evidence="20 21">
    <name type="scientific">Leptolinea tardivitalis</name>
    <dbReference type="NCBI Taxonomy" id="229920"/>
    <lineage>
        <taxon>Bacteria</taxon>
        <taxon>Bacillati</taxon>
        <taxon>Chloroflexota</taxon>
        <taxon>Anaerolineae</taxon>
        <taxon>Anaerolineales</taxon>
        <taxon>Anaerolineaceae</taxon>
        <taxon>Leptolinea</taxon>
    </lineage>
</organism>
<dbReference type="SUPFAM" id="SSF53448">
    <property type="entry name" value="Nucleotide-diphospho-sugar transferases"/>
    <property type="match status" value="1"/>
</dbReference>
<feature type="binding site" evidence="18">
    <location>
        <position position="382"/>
    </location>
    <ligand>
        <name>acetyl-CoA</name>
        <dbReference type="ChEBI" id="CHEBI:57288"/>
    </ligand>
</feature>
<feature type="binding site" evidence="18">
    <location>
        <position position="76"/>
    </location>
    <ligand>
        <name>UDP-N-acetyl-alpha-D-glucosamine</name>
        <dbReference type="ChEBI" id="CHEBI:57705"/>
    </ligand>
</feature>
<dbReference type="Gene3D" id="2.160.10.10">
    <property type="entry name" value="Hexapeptide repeat proteins"/>
    <property type="match status" value="1"/>
</dbReference>
<feature type="binding site" evidence="18">
    <location>
        <position position="353"/>
    </location>
    <ligand>
        <name>UDP-N-acetyl-alpha-D-glucosamine</name>
        <dbReference type="ChEBI" id="CHEBI:57705"/>
    </ligand>
</feature>
<keyword evidence="5 18" id="KW-0808">Transferase</keyword>
<evidence type="ECO:0000256" key="18">
    <source>
        <dbReference type="HAMAP-Rule" id="MF_01631"/>
    </source>
</evidence>
<dbReference type="RefSeq" id="WP_081419964.1">
    <property type="nucleotide sequence ID" value="NZ_BBYA01000010.1"/>
</dbReference>
<feature type="binding site" evidence="18">
    <location>
        <position position="106"/>
    </location>
    <ligand>
        <name>Mg(2+)</name>
        <dbReference type="ChEBI" id="CHEBI:18420"/>
    </ligand>
</feature>
<feature type="binding site" evidence="18">
    <location>
        <position position="230"/>
    </location>
    <ligand>
        <name>Mg(2+)</name>
        <dbReference type="ChEBI" id="CHEBI:18420"/>
    </ligand>
</feature>
<keyword evidence="21" id="KW-1185">Reference proteome</keyword>
<name>A0A0P6WWW2_9CHLR</name>
<keyword evidence="6 18" id="KW-0548">Nucleotidyltransferase</keyword>
<feature type="binding site" evidence="18">
    <location>
        <begin position="12"/>
        <end position="15"/>
    </location>
    <ligand>
        <name>UDP-N-acetyl-alpha-D-glucosamine</name>
        <dbReference type="ChEBI" id="CHEBI:57705"/>
    </ligand>
</feature>
<evidence type="ECO:0000256" key="4">
    <source>
        <dbReference type="ARBA" id="ARBA00022490"/>
    </source>
</evidence>
<comment type="caution">
    <text evidence="20">The sequence shown here is derived from an EMBL/GenBank/DDBJ whole genome shotgun (WGS) entry which is preliminary data.</text>
</comment>
<evidence type="ECO:0000256" key="8">
    <source>
        <dbReference type="ARBA" id="ARBA00022737"/>
    </source>
</evidence>
<dbReference type="InterPro" id="IPR038009">
    <property type="entry name" value="GlmU_C_LbH"/>
</dbReference>
<dbReference type="NCBIfam" id="TIGR01173">
    <property type="entry name" value="glmU"/>
    <property type="match status" value="1"/>
</dbReference>
<evidence type="ECO:0000256" key="14">
    <source>
        <dbReference type="ARBA" id="ARBA00023316"/>
    </source>
</evidence>
<feature type="binding site" evidence="18">
    <location>
        <position position="335"/>
    </location>
    <ligand>
        <name>UDP-N-acetyl-alpha-D-glucosamine</name>
        <dbReference type="ChEBI" id="CHEBI:57705"/>
    </ligand>
</feature>
<feature type="region of interest" description="Pyrophosphorylase" evidence="18">
    <location>
        <begin position="1"/>
        <end position="232"/>
    </location>
</feature>
<comment type="similarity">
    <text evidence="3 18">In the N-terminal section; belongs to the N-acetylglucosamine-1-phosphate uridyltransferase family.</text>
</comment>
<keyword evidence="4 18" id="KW-0963">Cytoplasm</keyword>
<dbReference type="UniPathway" id="UPA00113">
    <property type="reaction ID" value="UER00532"/>
</dbReference>
<feature type="binding site" evidence="18">
    <location>
        <position position="173"/>
    </location>
    <ligand>
        <name>UDP-N-acetyl-alpha-D-glucosamine</name>
        <dbReference type="ChEBI" id="CHEBI:57705"/>
    </ligand>
</feature>
<feature type="binding site" evidence="18">
    <location>
        <begin position="81"/>
        <end position="82"/>
    </location>
    <ligand>
        <name>UDP-N-acetyl-alpha-D-glucosamine</name>
        <dbReference type="ChEBI" id="CHEBI:57705"/>
    </ligand>
</feature>
<dbReference type="InterPro" id="IPR005882">
    <property type="entry name" value="Bifunctional_GlmU"/>
</dbReference>
<evidence type="ECO:0000256" key="5">
    <source>
        <dbReference type="ARBA" id="ARBA00022679"/>
    </source>
</evidence>
<dbReference type="GO" id="GO:0019134">
    <property type="term" value="F:glucosamine-1-phosphate N-acetyltransferase activity"/>
    <property type="evidence" value="ECO:0007669"/>
    <property type="project" value="UniProtKB-UniRule"/>
</dbReference>
<evidence type="ECO:0000256" key="9">
    <source>
        <dbReference type="ARBA" id="ARBA00022842"/>
    </source>
</evidence>
<dbReference type="GO" id="GO:0009252">
    <property type="term" value="P:peptidoglycan biosynthetic process"/>
    <property type="evidence" value="ECO:0007669"/>
    <property type="project" value="UniProtKB-UniRule"/>
</dbReference>
<comment type="caution">
    <text evidence="18">Lacks conserved residue(s) required for the propagation of feature annotation.</text>
</comment>
<dbReference type="InterPro" id="IPR011004">
    <property type="entry name" value="Trimer_LpxA-like_sf"/>
</dbReference>
<evidence type="ECO:0000256" key="11">
    <source>
        <dbReference type="ARBA" id="ARBA00022984"/>
    </source>
</evidence>
<dbReference type="HAMAP" id="MF_01631">
    <property type="entry name" value="GlmU"/>
    <property type="match status" value="1"/>
</dbReference>
<feature type="region of interest" description="N-acetyltransferase" evidence="18">
    <location>
        <begin position="254"/>
        <end position="455"/>
    </location>
</feature>
<keyword evidence="13 18" id="KW-0012">Acyltransferase</keyword>
<feature type="binding site" evidence="18">
    <location>
        <position position="230"/>
    </location>
    <ligand>
        <name>UDP-N-acetyl-alpha-D-glucosamine</name>
        <dbReference type="ChEBI" id="CHEBI:57705"/>
    </ligand>
</feature>
<dbReference type="STRING" id="229920.ADM99_16000"/>
<comment type="subunit">
    <text evidence="18">Homotrimer.</text>
</comment>
<evidence type="ECO:0000313" key="21">
    <source>
        <dbReference type="Proteomes" id="UP000050430"/>
    </source>
</evidence>
<dbReference type="InterPro" id="IPR001451">
    <property type="entry name" value="Hexapep"/>
</dbReference>
<dbReference type="GO" id="GO:0071555">
    <property type="term" value="P:cell wall organization"/>
    <property type="evidence" value="ECO:0007669"/>
    <property type="project" value="UniProtKB-KW"/>
</dbReference>
<dbReference type="GO" id="GO:0009245">
    <property type="term" value="P:lipid A biosynthetic process"/>
    <property type="evidence" value="ECO:0007669"/>
    <property type="project" value="UniProtKB-UniRule"/>
</dbReference>
<comment type="pathway">
    <text evidence="18">Nucleotide-sugar biosynthesis; UDP-N-acetyl-alpha-D-glucosamine biosynthesis; UDP-N-acetyl-alpha-D-glucosamine from N-acetyl-alpha-D-glucosamine 1-phosphate: step 1/1.</text>
</comment>
<feature type="active site" description="Proton acceptor" evidence="18">
    <location>
        <position position="365"/>
    </location>
</feature>
<keyword evidence="7 18" id="KW-0479">Metal-binding</keyword>
<dbReference type="Pfam" id="PF00132">
    <property type="entry name" value="Hexapep"/>
    <property type="match status" value="1"/>
</dbReference>
<feature type="binding site" evidence="18">
    <location>
        <position position="143"/>
    </location>
    <ligand>
        <name>UDP-N-acetyl-alpha-D-glucosamine</name>
        <dbReference type="ChEBI" id="CHEBI:57705"/>
    </ligand>
</feature>
<evidence type="ECO:0000256" key="16">
    <source>
        <dbReference type="ARBA" id="ARBA00048493"/>
    </source>
</evidence>
<dbReference type="AlphaFoldDB" id="A0A0P6WWW2"/>
<dbReference type="GO" id="GO:0016020">
    <property type="term" value="C:membrane"/>
    <property type="evidence" value="ECO:0007669"/>
    <property type="project" value="GOC"/>
</dbReference>
<feature type="binding site" evidence="18">
    <location>
        <position position="425"/>
    </location>
    <ligand>
        <name>acetyl-CoA</name>
        <dbReference type="ChEBI" id="CHEBI:57288"/>
    </ligand>
</feature>
<accession>A0A0P6WWW2</accession>
<dbReference type="OrthoDB" id="9775031at2"/>
<dbReference type="PATRIC" id="fig|229920.5.peg.576"/>
<dbReference type="EC" id="2.3.1.157" evidence="18"/>
<evidence type="ECO:0000256" key="10">
    <source>
        <dbReference type="ARBA" id="ARBA00022960"/>
    </source>
</evidence>
<proteinExistence type="inferred from homology"/>
<comment type="catalytic activity">
    <reaction evidence="16 18">
        <text>N-acetyl-alpha-D-glucosamine 1-phosphate + UTP + H(+) = UDP-N-acetyl-alpha-D-glucosamine + diphosphate</text>
        <dbReference type="Rhea" id="RHEA:13509"/>
        <dbReference type="ChEBI" id="CHEBI:15378"/>
        <dbReference type="ChEBI" id="CHEBI:33019"/>
        <dbReference type="ChEBI" id="CHEBI:46398"/>
        <dbReference type="ChEBI" id="CHEBI:57705"/>
        <dbReference type="ChEBI" id="CHEBI:57776"/>
        <dbReference type="EC" id="2.7.7.23"/>
    </reaction>
</comment>
<keyword evidence="10 18" id="KW-0133">Cell shape</keyword>
<comment type="catalytic activity">
    <reaction evidence="15 18">
        <text>alpha-D-glucosamine 1-phosphate + acetyl-CoA = N-acetyl-alpha-D-glucosamine 1-phosphate + CoA + H(+)</text>
        <dbReference type="Rhea" id="RHEA:13725"/>
        <dbReference type="ChEBI" id="CHEBI:15378"/>
        <dbReference type="ChEBI" id="CHEBI:57287"/>
        <dbReference type="ChEBI" id="CHEBI:57288"/>
        <dbReference type="ChEBI" id="CHEBI:57776"/>
        <dbReference type="ChEBI" id="CHEBI:58516"/>
        <dbReference type="EC" id="2.3.1.157"/>
    </reaction>
</comment>
<feature type="binding site" evidence="18">
    <location>
        <position position="368"/>
    </location>
    <ligand>
        <name>UDP-N-acetyl-alpha-D-glucosamine</name>
        <dbReference type="ChEBI" id="CHEBI:57705"/>
    </ligand>
</feature>
<evidence type="ECO:0000256" key="1">
    <source>
        <dbReference type="ARBA" id="ARBA00004496"/>
    </source>
</evidence>
<dbReference type="GO" id="GO:0005737">
    <property type="term" value="C:cytoplasm"/>
    <property type="evidence" value="ECO:0007669"/>
    <property type="project" value="UniProtKB-SubCell"/>
</dbReference>
<feature type="binding site" evidence="18">
    <location>
        <position position="407"/>
    </location>
    <ligand>
        <name>acetyl-CoA</name>
        <dbReference type="ChEBI" id="CHEBI:57288"/>
    </ligand>
</feature>
<dbReference type="Proteomes" id="UP000050430">
    <property type="component" value="Unassembled WGS sequence"/>
</dbReference>
<keyword evidence="12 18" id="KW-0511">Multifunctional enzyme</keyword>
<evidence type="ECO:0000256" key="15">
    <source>
        <dbReference type="ARBA" id="ARBA00048247"/>
    </source>
</evidence>
<evidence type="ECO:0000256" key="7">
    <source>
        <dbReference type="ARBA" id="ARBA00022723"/>
    </source>
</evidence>
<dbReference type="EMBL" id="LGCK01000014">
    <property type="protein sequence ID" value="KPL70608.1"/>
    <property type="molecule type" value="Genomic_DNA"/>
</dbReference>
<comment type="pathway">
    <text evidence="18">Nucleotide-sugar biosynthesis; UDP-N-acetyl-alpha-D-glucosamine biosynthesis; N-acetyl-alpha-D-glucosamine 1-phosphate from alpha-D-glucosamine 6-phosphate (route II): step 2/2.</text>
</comment>
<feature type="domain" description="MobA-like NTP transferase" evidence="19">
    <location>
        <begin position="9"/>
        <end position="131"/>
    </location>
</feature>
<comment type="function">
    <text evidence="17 18">Catalyzes the last two sequential reactions in the de novo biosynthetic pathway for UDP-N-acetylglucosamine (UDP-GlcNAc). The C-terminal domain catalyzes the transfer of acetyl group from acetyl coenzyme A to glucosamine-1-phosphate (GlcN-1-P) to produce N-acetylglucosamine-1-phosphate (GlcNAc-1-P), which is converted into UDP-GlcNAc by the transfer of uridine 5-monophosphate (from uridine 5-triphosphate), a reaction catalyzed by the N-terminal domain.</text>
</comment>
<comment type="similarity">
    <text evidence="2 18">In the C-terminal section; belongs to the transferase hexapeptide repeat family.</text>
</comment>
<keyword evidence="11 18" id="KW-0573">Peptidoglycan synthesis</keyword>
<dbReference type="UniPathway" id="UPA00973"/>
<dbReference type="InterPro" id="IPR050065">
    <property type="entry name" value="GlmU-like"/>
</dbReference>
<comment type="pathway">
    <text evidence="18">Bacterial outer membrane biogenesis; LPS lipid A biosynthesis.</text>
</comment>
<dbReference type="GO" id="GO:0003977">
    <property type="term" value="F:UDP-N-acetylglucosamine diphosphorylase activity"/>
    <property type="evidence" value="ECO:0007669"/>
    <property type="project" value="UniProtKB-UniRule"/>
</dbReference>
<keyword evidence="14 18" id="KW-0961">Cell wall biogenesis/degradation</keyword>
<dbReference type="InterPro" id="IPR029044">
    <property type="entry name" value="Nucleotide-diphossugar_trans"/>
</dbReference>
<dbReference type="SUPFAM" id="SSF51161">
    <property type="entry name" value="Trimeric LpxA-like enzymes"/>
    <property type="match status" value="1"/>
</dbReference>
<evidence type="ECO:0000256" key="12">
    <source>
        <dbReference type="ARBA" id="ARBA00023268"/>
    </source>
</evidence>
<feature type="binding site" evidence="18">
    <location>
        <position position="26"/>
    </location>
    <ligand>
        <name>UDP-N-acetyl-alpha-D-glucosamine</name>
        <dbReference type="ChEBI" id="CHEBI:57705"/>
    </ligand>
</feature>
<evidence type="ECO:0000259" key="19">
    <source>
        <dbReference type="Pfam" id="PF12804"/>
    </source>
</evidence>
<dbReference type="GO" id="GO:0008360">
    <property type="term" value="P:regulation of cell shape"/>
    <property type="evidence" value="ECO:0007669"/>
    <property type="project" value="UniProtKB-KW"/>
</dbReference>
<dbReference type="GO" id="GO:0000902">
    <property type="term" value="P:cell morphogenesis"/>
    <property type="evidence" value="ECO:0007669"/>
    <property type="project" value="UniProtKB-UniRule"/>
</dbReference>
<comment type="subcellular location">
    <subcellularLocation>
        <location evidence="1 18">Cytoplasm</location>
    </subcellularLocation>
</comment>
<dbReference type="GO" id="GO:0000287">
    <property type="term" value="F:magnesium ion binding"/>
    <property type="evidence" value="ECO:0007669"/>
    <property type="project" value="UniProtKB-UniRule"/>
</dbReference>
<feature type="binding site" evidence="18">
    <location>
        <position position="379"/>
    </location>
    <ligand>
        <name>UDP-N-acetyl-alpha-D-glucosamine</name>
        <dbReference type="ChEBI" id="CHEBI:57705"/>
    </ligand>
</feature>
<comment type="cofactor">
    <cofactor evidence="18">
        <name>Mg(2+)</name>
        <dbReference type="ChEBI" id="CHEBI:18420"/>
    </cofactor>
    <text evidence="18">Binds 1 Mg(2+) ion per subunit.</text>
</comment>
<dbReference type="InterPro" id="IPR025877">
    <property type="entry name" value="MobA-like_NTP_Trfase"/>
</dbReference>
<evidence type="ECO:0000256" key="17">
    <source>
        <dbReference type="ARBA" id="ARBA00049628"/>
    </source>
</evidence>
<evidence type="ECO:0000256" key="3">
    <source>
        <dbReference type="ARBA" id="ARBA00007947"/>
    </source>
</evidence>
<reference evidence="20 21" key="1">
    <citation type="submission" date="2015-07" db="EMBL/GenBank/DDBJ databases">
        <title>Genome sequence of Leptolinea tardivitalis DSM 16556.</title>
        <authorList>
            <person name="Hemp J."/>
            <person name="Ward L.M."/>
            <person name="Pace L.A."/>
            <person name="Fischer W.W."/>
        </authorList>
    </citation>
    <scope>NUCLEOTIDE SEQUENCE [LARGE SCALE GENOMIC DNA]</scope>
    <source>
        <strain evidence="20 21">YMTK-2</strain>
    </source>
</reference>
<dbReference type="Pfam" id="PF12804">
    <property type="entry name" value="NTP_transf_3"/>
    <property type="match status" value="1"/>
</dbReference>
<evidence type="ECO:0000313" key="20">
    <source>
        <dbReference type="EMBL" id="KPL70608.1"/>
    </source>
</evidence>
<dbReference type="EC" id="2.7.7.23" evidence="18"/>
<dbReference type="CDD" id="cd03353">
    <property type="entry name" value="LbH_GlmU_C"/>
    <property type="match status" value="1"/>
</dbReference>
<sequence length="455" mass="48328">MCKSTVISAVILAAGQGTRMRSSLPKVLHPLSGTPLIKYSLDAVAGLTSNPPVVVIGHGADSVREVVGSAARFVVQQPQLGTAHAVMTAEQLLKEEADYLVVTTADMPLIRPETLKTLVDAQMSNNGPITMLTGFADDPRGFGRIIRANDNSVQAIVEEAAATPAQLAIHELNLSIYCFEAKWLWGALKRVKVSAKGEYYLTDVVAIAREDGLSVKAIVLPDFSEAIGINTRVHLAEAEAILRQRINRQWMEFGVTLTDPASTYIGPSVKIGRDTTIGPNTHLRGNTVIGEETEIGPNCIIEDSTIGSHCKILAAVIEKAVVEDNVSMGPFAHLRKGAHLMKGVHMGNFGEVKDSTLHPGVKMGHFSYIGNADIGDDTNIGAGTITCNFDGVHKNPTVIGKNVFIGSDTMLVAPLNIGENARTGAGSVVTHDVPAGEVVVGVPARPHHKKVEKSG</sequence>
<dbReference type="Gene3D" id="3.90.550.10">
    <property type="entry name" value="Spore Coat Polysaccharide Biosynthesis Protein SpsA, Chain A"/>
    <property type="match status" value="1"/>
</dbReference>
<feature type="binding site" evidence="18">
    <location>
        <position position="158"/>
    </location>
    <ligand>
        <name>UDP-N-acetyl-alpha-D-glucosamine</name>
        <dbReference type="ChEBI" id="CHEBI:57705"/>
    </ligand>
</feature>
<protein>
    <recommendedName>
        <fullName evidence="18">Bifunctional protein GlmU</fullName>
    </recommendedName>
    <domain>
        <recommendedName>
            <fullName evidence="18">UDP-N-acetylglucosamine pyrophosphorylase</fullName>
            <ecNumber evidence="18">2.7.7.23</ecNumber>
        </recommendedName>
        <alternativeName>
            <fullName evidence="18">N-acetylglucosamine-1-phosphate uridyltransferase</fullName>
        </alternativeName>
    </domain>
    <domain>
        <recommendedName>
            <fullName evidence="18">Glucosamine-1-phosphate N-acetyltransferase</fullName>
            <ecNumber evidence="18">2.3.1.157</ecNumber>
        </recommendedName>
    </domain>
</protein>
<dbReference type="GO" id="GO:0006048">
    <property type="term" value="P:UDP-N-acetylglucosamine biosynthetic process"/>
    <property type="evidence" value="ECO:0007669"/>
    <property type="project" value="UniProtKB-UniPathway"/>
</dbReference>
<gene>
    <name evidence="18 20" type="primary">glmU</name>
    <name evidence="20" type="ORF">ADM99_16000</name>
</gene>
<evidence type="ECO:0000256" key="6">
    <source>
        <dbReference type="ARBA" id="ARBA00022695"/>
    </source>
</evidence>
<dbReference type="PANTHER" id="PTHR43584:SF3">
    <property type="entry name" value="BIFUNCTIONAL PROTEIN GLMU"/>
    <property type="match status" value="1"/>
</dbReference>
<keyword evidence="9 18" id="KW-0460">Magnesium</keyword>
<evidence type="ECO:0000256" key="13">
    <source>
        <dbReference type="ARBA" id="ARBA00023315"/>
    </source>
</evidence>
<keyword evidence="8 18" id="KW-0677">Repeat</keyword>
<evidence type="ECO:0000256" key="2">
    <source>
        <dbReference type="ARBA" id="ARBA00007707"/>
    </source>
</evidence>
<dbReference type="PANTHER" id="PTHR43584">
    <property type="entry name" value="NUCLEOTIDYL TRANSFERASE"/>
    <property type="match status" value="1"/>
</dbReference>